<keyword evidence="3" id="KW-1185">Reference proteome</keyword>
<dbReference type="EMBL" id="JAPDDR010000009">
    <property type="protein sequence ID" value="MCW1915326.1"/>
    <property type="molecule type" value="Genomic_DNA"/>
</dbReference>
<organism evidence="2 3">
    <name type="scientific">Luteolibacter rhizosphaerae</name>
    <dbReference type="NCBI Taxonomy" id="2989719"/>
    <lineage>
        <taxon>Bacteria</taxon>
        <taxon>Pseudomonadati</taxon>
        <taxon>Verrucomicrobiota</taxon>
        <taxon>Verrucomicrobiia</taxon>
        <taxon>Verrucomicrobiales</taxon>
        <taxon>Verrucomicrobiaceae</taxon>
        <taxon>Luteolibacter</taxon>
    </lineage>
</organism>
<dbReference type="PANTHER" id="PTHR33321:SF12">
    <property type="entry name" value="PLANT BASIC SECRETORY PROTEIN (BSP) FAMILY PROTEIN"/>
    <property type="match status" value="1"/>
</dbReference>
<gene>
    <name evidence="2" type="ORF">OJ996_17200</name>
</gene>
<reference evidence="2" key="1">
    <citation type="submission" date="2022-10" db="EMBL/GenBank/DDBJ databases">
        <title>Luteolibacter sp. GHJ8, whole genome shotgun sequencing project.</title>
        <authorList>
            <person name="Zhao G."/>
            <person name="Shen L."/>
        </authorList>
    </citation>
    <scope>NUCLEOTIDE SEQUENCE</scope>
    <source>
        <strain evidence="2">GHJ8</strain>
    </source>
</reference>
<keyword evidence="1" id="KW-0732">Signal</keyword>
<comment type="caution">
    <text evidence="2">The sequence shown here is derived from an EMBL/GenBank/DDBJ whole genome shotgun (WGS) entry which is preliminary data.</text>
</comment>
<dbReference type="Pfam" id="PF04450">
    <property type="entry name" value="BSP"/>
    <property type="match status" value="1"/>
</dbReference>
<evidence type="ECO:0000256" key="1">
    <source>
        <dbReference type="SAM" id="SignalP"/>
    </source>
</evidence>
<feature type="chain" id="PRO_5045603216" evidence="1">
    <location>
        <begin position="25"/>
        <end position="455"/>
    </location>
</feature>
<sequence length="455" mass="50189">MHPSSIVPLLIGAISLTLSPVLSAAANVVKAQGSAEQGFKLDPIAPPAINDAAAKAVFTLVDGAKDEASGELSVLNDGKVPTGASQPASNFIFDLGTPGGRIAADLGELVPVKSVVTYSWHGGICGPQVYKLYAANGRSKDFDPAPKRGVDPTKFGWVLLANVDTRPEKGEVGGQHAAEINNKGSRSLGDYRYLLFDVERPSESGPKANTFFSEIDVISARGPEIERLNPEAKIVREYKSKDGKYRYIIISTEAPDLTEWSEKELVPVILEWYPKLVELLPSKGYRAPDVVTFEYKRGIGPPAYAAGNRITMKTEFYQDQLTGEAKGCTVHEMGHVVQNYWRANQTNRKPKETPGWVTEGICDYIRWFLFEPKSRGAGLGKDRADSAKYSDSYRVTGNFIDWVVTEKDEGLLQKLNAVAREGDYEEKLWKEWTGKTLEELGEEWKTAIKRGKREQ</sequence>
<dbReference type="RefSeq" id="WP_264514875.1">
    <property type="nucleotide sequence ID" value="NZ_JAPDDR010000009.1"/>
</dbReference>
<dbReference type="Proteomes" id="UP001165653">
    <property type="component" value="Unassembled WGS sequence"/>
</dbReference>
<name>A0ABT3G655_9BACT</name>
<dbReference type="InterPro" id="IPR007541">
    <property type="entry name" value="Uncharacterised_BSP"/>
</dbReference>
<evidence type="ECO:0000313" key="3">
    <source>
        <dbReference type="Proteomes" id="UP001165653"/>
    </source>
</evidence>
<feature type="signal peptide" evidence="1">
    <location>
        <begin position="1"/>
        <end position="24"/>
    </location>
</feature>
<dbReference type="PANTHER" id="PTHR33321">
    <property type="match status" value="1"/>
</dbReference>
<protein>
    <submittedName>
        <fullName evidence="2">Basic secretory family protein</fullName>
    </submittedName>
</protein>
<accession>A0ABT3G655</accession>
<evidence type="ECO:0000313" key="2">
    <source>
        <dbReference type="EMBL" id="MCW1915326.1"/>
    </source>
</evidence>
<proteinExistence type="predicted"/>